<evidence type="ECO:0000256" key="1">
    <source>
        <dbReference type="ARBA" id="ARBA00004173"/>
    </source>
</evidence>
<evidence type="ECO:0000259" key="12">
    <source>
        <dbReference type="Pfam" id="PF01521"/>
    </source>
</evidence>
<accession>A0A0R3WPV8</accession>
<gene>
    <name evidence="13" type="ORF">TTAC_LOCUS2783</name>
</gene>
<protein>
    <recommendedName>
        <fullName evidence="9">Iron-sulfur cluster assembly 2 homolog, mitochondrial</fullName>
    </recommendedName>
    <alternativeName>
        <fullName evidence="10">HESB-like domain-containing protein 1</fullName>
    </alternativeName>
    <alternativeName>
        <fullName evidence="7">WD repeat-containing protein 79</fullName>
    </alternativeName>
</protein>
<evidence type="ECO:0000256" key="3">
    <source>
        <dbReference type="ARBA" id="ARBA00022723"/>
    </source>
</evidence>
<dbReference type="InterPro" id="IPR016092">
    <property type="entry name" value="ATAP"/>
</dbReference>
<dbReference type="Proteomes" id="UP000274429">
    <property type="component" value="Unassembled WGS sequence"/>
</dbReference>
<dbReference type="EMBL" id="UYWX01001503">
    <property type="protein sequence ID" value="VDM21149.1"/>
    <property type="molecule type" value="Genomic_DNA"/>
</dbReference>
<keyword evidence="14" id="KW-1185">Reference proteome</keyword>
<evidence type="ECO:0000313" key="15">
    <source>
        <dbReference type="WBParaSite" id="TTAC_0000279801-mRNA-1"/>
    </source>
</evidence>
<dbReference type="NCBIfam" id="TIGR00049">
    <property type="entry name" value="iron-sulfur cluster assembly accessory protein"/>
    <property type="match status" value="1"/>
</dbReference>
<evidence type="ECO:0000256" key="5">
    <source>
        <dbReference type="ARBA" id="ARBA00023128"/>
    </source>
</evidence>
<comment type="similarity">
    <text evidence="6">Belongs to the TCAB1 family.</text>
</comment>
<dbReference type="GO" id="GO:0046872">
    <property type="term" value="F:metal ion binding"/>
    <property type="evidence" value="ECO:0007669"/>
    <property type="project" value="UniProtKB-KW"/>
</dbReference>
<dbReference type="GO" id="GO:0051536">
    <property type="term" value="F:iron-sulfur cluster binding"/>
    <property type="evidence" value="ECO:0007669"/>
    <property type="project" value="InterPro"/>
</dbReference>
<dbReference type="FunFam" id="2.60.300.12:FF:000006">
    <property type="entry name" value="Iron-sulfur cluster assembly 2 mitochondrial"/>
    <property type="match status" value="1"/>
</dbReference>
<comment type="function">
    <text evidence="8">Involved in the maturation of mitochondrial 4Fe-4S proteins functioning late in the iron-sulfur cluster assembly pathway. May be involved in the binding of an intermediate of Fe/S cluster assembly.</text>
</comment>
<evidence type="ECO:0000256" key="8">
    <source>
        <dbReference type="ARBA" id="ARBA00057540"/>
    </source>
</evidence>
<evidence type="ECO:0000256" key="9">
    <source>
        <dbReference type="ARBA" id="ARBA00073313"/>
    </source>
</evidence>
<dbReference type="Gene3D" id="2.60.300.12">
    <property type="entry name" value="HesB-like domain"/>
    <property type="match status" value="1"/>
</dbReference>
<feature type="domain" description="Core" evidence="12">
    <location>
        <begin position="11"/>
        <end position="99"/>
    </location>
</feature>
<dbReference type="InterPro" id="IPR051150">
    <property type="entry name" value="SWT21/TCAB1_mRNA_Telomere"/>
</dbReference>
<dbReference type="PANTHER" id="PTHR13211">
    <property type="entry name" value="TELOMERASE CAJAL BODY PROTEIN 1"/>
    <property type="match status" value="1"/>
</dbReference>
<organism evidence="15">
    <name type="scientific">Hydatigena taeniaeformis</name>
    <name type="common">Feline tapeworm</name>
    <name type="synonym">Taenia taeniaeformis</name>
    <dbReference type="NCBI Taxonomy" id="6205"/>
    <lineage>
        <taxon>Eukaryota</taxon>
        <taxon>Metazoa</taxon>
        <taxon>Spiralia</taxon>
        <taxon>Lophotrochozoa</taxon>
        <taxon>Platyhelminthes</taxon>
        <taxon>Cestoda</taxon>
        <taxon>Eucestoda</taxon>
        <taxon>Cyclophyllidea</taxon>
        <taxon>Taeniidae</taxon>
        <taxon>Hydatigera</taxon>
    </lineage>
</organism>
<evidence type="ECO:0000256" key="11">
    <source>
        <dbReference type="ARBA" id="ARBA00093471"/>
    </source>
</evidence>
<name>A0A0R3WPV8_HYDTA</name>
<dbReference type="InterPro" id="IPR035903">
    <property type="entry name" value="HesB-like_dom_sf"/>
</dbReference>
<dbReference type="PANTHER" id="PTHR13211:SF0">
    <property type="entry name" value="TELOMERASE CAJAL BODY PROTEIN 1"/>
    <property type="match status" value="1"/>
</dbReference>
<dbReference type="Pfam" id="PF01521">
    <property type="entry name" value="Fe-S_biosyn"/>
    <property type="match status" value="1"/>
</dbReference>
<proteinExistence type="inferred from homology"/>
<dbReference type="Gene3D" id="2.130.10.10">
    <property type="entry name" value="YVTN repeat-like/Quinoprotein amine dehydrogenase"/>
    <property type="match status" value="1"/>
</dbReference>
<comment type="subcellular location">
    <subcellularLocation>
        <location evidence="1">Mitochondrion</location>
    </subcellularLocation>
</comment>
<dbReference type="GO" id="GO:0016226">
    <property type="term" value="P:iron-sulfur cluster assembly"/>
    <property type="evidence" value="ECO:0007669"/>
    <property type="project" value="InterPro"/>
</dbReference>
<dbReference type="OrthoDB" id="239865at2759"/>
<keyword evidence="5" id="KW-0496">Mitochondrion</keyword>
<evidence type="ECO:0000256" key="7">
    <source>
        <dbReference type="ARBA" id="ARBA00041558"/>
    </source>
</evidence>
<evidence type="ECO:0000313" key="13">
    <source>
        <dbReference type="EMBL" id="VDM21149.1"/>
    </source>
</evidence>
<dbReference type="AlphaFoldDB" id="A0A0R3WPV8"/>
<keyword evidence="3" id="KW-0479">Metal-binding</keyword>
<dbReference type="GO" id="GO:0120510">
    <property type="term" value="C:mitochondrial [4Fe-4S] assembly complex"/>
    <property type="evidence" value="ECO:0007669"/>
    <property type="project" value="UniProtKB-ARBA"/>
</dbReference>
<dbReference type="InterPro" id="IPR000361">
    <property type="entry name" value="ATAP_core_dom"/>
</dbReference>
<evidence type="ECO:0000256" key="4">
    <source>
        <dbReference type="ARBA" id="ARBA00023004"/>
    </source>
</evidence>
<evidence type="ECO:0000313" key="14">
    <source>
        <dbReference type="Proteomes" id="UP000274429"/>
    </source>
</evidence>
<dbReference type="STRING" id="6205.A0A0R3WPV8"/>
<evidence type="ECO:0000256" key="2">
    <source>
        <dbReference type="ARBA" id="ARBA00006718"/>
    </source>
</evidence>
<dbReference type="SUPFAM" id="SSF50978">
    <property type="entry name" value="WD40 repeat-like"/>
    <property type="match status" value="1"/>
</dbReference>
<dbReference type="InterPro" id="IPR015943">
    <property type="entry name" value="WD40/YVTN_repeat-like_dom_sf"/>
</dbReference>
<comment type="subunit">
    <text evidence="11">Heterotetramer; forms a dimer of dimers with IBA57. Interacts with [2Fe-2S]-ISCA2 forming the heterodimer [2Fe- 2S]-ISCA2-IBA57 complex; [2Fe-2S] cluster binding is absolutely required to promote the complex formation.</text>
</comment>
<evidence type="ECO:0000256" key="6">
    <source>
        <dbReference type="ARBA" id="ARBA00038279"/>
    </source>
</evidence>
<dbReference type="Pfam" id="PF00400">
    <property type="entry name" value="WD40"/>
    <property type="match status" value="1"/>
</dbReference>
<dbReference type="InterPro" id="IPR001680">
    <property type="entry name" value="WD40_rpt"/>
</dbReference>
<evidence type="ECO:0000256" key="10">
    <source>
        <dbReference type="ARBA" id="ARBA00077082"/>
    </source>
</evidence>
<reference evidence="15" key="1">
    <citation type="submission" date="2017-02" db="UniProtKB">
        <authorList>
            <consortium name="WormBaseParasite"/>
        </authorList>
    </citation>
    <scope>IDENTIFICATION</scope>
</reference>
<sequence length="501" mass="56038">MLGPCPVLHRKLRELGENHGLLRVVVDSGGCAGFQYKYEVDKKLSNDDIIIEHSGVKIVVDPQSMQFLEGSKLDYEEELIRSGFRIIHNPQSEKGCSCGSSFTDSKTEAGESCCLETGIVDMELSKETTESASREISESQTTTELVESFVMVAKENTSETSLILCDGSSPRLKPYDADALMSESLTEEPVETAEESVDKISGDYWKDYVIDWTFSKPKLFATINKEFSCDSHGTRLHNNYLRGCKWSPDGCCLLTLSFDNVFRLFDFPPAVESSDEKLSIDTDPLSAEIPVVLRMPECELVYDYCWFPYMRSDDPPTCFFVSTGRRMPVRLWDAYDGSQRATYLPNNHLGEFTSPQSVAFSSDGRLLYCGFRRYIQIFYVDRPNASSERRPPLGPPLFNASGGATENIYAVGTFSGTVAVYSELGGGEAVSPILQGPRRGISQVQFVTPVSGVVPWYLIAGGRSDGTMYVWDSRFMKSETPLAVLSRRVENYQRFQFDVDM</sequence>
<reference evidence="13 14" key="2">
    <citation type="submission" date="2018-11" db="EMBL/GenBank/DDBJ databases">
        <authorList>
            <consortium name="Pathogen Informatics"/>
        </authorList>
    </citation>
    <scope>NUCLEOTIDE SEQUENCE [LARGE SCALE GENOMIC DNA]</scope>
</reference>
<comment type="similarity">
    <text evidence="2">Belongs to the HesB/IscA family.</text>
</comment>
<keyword evidence="4" id="KW-0408">Iron</keyword>
<dbReference type="SUPFAM" id="SSF89360">
    <property type="entry name" value="HesB-like domain"/>
    <property type="match status" value="1"/>
</dbReference>
<dbReference type="InterPro" id="IPR036322">
    <property type="entry name" value="WD40_repeat_dom_sf"/>
</dbReference>
<dbReference type="SMART" id="SM00320">
    <property type="entry name" value="WD40"/>
    <property type="match status" value="3"/>
</dbReference>
<dbReference type="WBParaSite" id="TTAC_0000279801-mRNA-1">
    <property type="protein sequence ID" value="TTAC_0000279801-mRNA-1"/>
    <property type="gene ID" value="TTAC_0000279801"/>
</dbReference>